<dbReference type="EMBL" id="JAECZC010000043">
    <property type="protein sequence ID" value="MBH8564421.1"/>
    <property type="molecule type" value="Genomic_DNA"/>
</dbReference>
<gene>
    <name evidence="1" type="ORF">I8748_19920</name>
</gene>
<sequence>MPKIHDCDRCLLNPRNPHLVCAVHPSGPDGDSCLDFREDPNVEPEELWQPEGASYYNGELILQPQQRRTQQQQLELLDTHPLFTGKCPQCGYEFDRDYTARVHWDCPECGWMDDSV</sequence>
<evidence type="ECO:0000313" key="2">
    <source>
        <dbReference type="Proteomes" id="UP000632766"/>
    </source>
</evidence>
<evidence type="ECO:0008006" key="3">
    <source>
        <dbReference type="Google" id="ProtNLM"/>
    </source>
</evidence>
<dbReference type="Proteomes" id="UP000632766">
    <property type="component" value="Unassembled WGS sequence"/>
</dbReference>
<accession>A0A8J7LAQ9</accession>
<proteinExistence type="predicted"/>
<dbReference type="AlphaFoldDB" id="A0A8J7LAQ9"/>
<evidence type="ECO:0000313" key="1">
    <source>
        <dbReference type="EMBL" id="MBH8564421.1"/>
    </source>
</evidence>
<dbReference type="RefSeq" id="WP_198126262.1">
    <property type="nucleotide sequence ID" value="NZ_JAECZC010000043.1"/>
</dbReference>
<reference evidence="1 2" key="1">
    <citation type="journal article" date="2021" name="Int. J. Syst. Evol. Microbiol.">
        <title>Amazonocrinis nigriterrae gen. nov., sp. nov., Atlanticothrix silvestris gen. nov., sp. nov. and Dendronalium phyllosphericum gen. nov., sp. nov., nostocacean cyanobacteria from Brazilian environments.</title>
        <authorList>
            <person name="Alvarenga D.O."/>
            <person name="Andreote A.P.D."/>
            <person name="Branco L.H.Z."/>
            <person name="Delbaje E."/>
            <person name="Cruz R.B."/>
            <person name="Varani A.M."/>
            <person name="Fiore M.F."/>
        </authorList>
    </citation>
    <scope>NUCLEOTIDE SEQUENCE [LARGE SCALE GENOMIC DNA]</scope>
    <source>
        <strain evidence="1 2">CENA67</strain>
    </source>
</reference>
<organism evidence="1 2">
    <name type="scientific">Amazonocrinis nigriterrae CENA67</name>
    <dbReference type="NCBI Taxonomy" id="2794033"/>
    <lineage>
        <taxon>Bacteria</taxon>
        <taxon>Bacillati</taxon>
        <taxon>Cyanobacteriota</taxon>
        <taxon>Cyanophyceae</taxon>
        <taxon>Nostocales</taxon>
        <taxon>Nostocaceae</taxon>
        <taxon>Amazonocrinis</taxon>
        <taxon>Amazonocrinis nigriterrae</taxon>
    </lineage>
</organism>
<protein>
    <recommendedName>
        <fullName evidence="3">Hydrogenase maturation nickel metallochaperone HypA</fullName>
    </recommendedName>
</protein>
<comment type="caution">
    <text evidence="1">The sequence shown here is derived from an EMBL/GenBank/DDBJ whole genome shotgun (WGS) entry which is preliminary data.</text>
</comment>
<keyword evidence="2" id="KW-1185">Reference proteome</keyword>
<name>A0A8J7LAQ9_9NOST</name>